<evidence type="ECO:0000313" key="3">
    <source>
        <dbReference type="Proteomes" id="UP001595456"/>
    </source>
</evidence>
<keyword evidence="1" id="KW-0472">Membrane</keyword>
<reference evidence="3" key="1">
    <citation type="journal article" date="2019" name="Int. J. Syst. Evol. Microbiol.">
        <title>The Global Catalogue of Microorganisms (GCM) 10K type strain sequencing project: providing services to taxonomists for standard genome sequencing and annotation.</title>
        <authorList>
            <consortium name="The Broad Institute Genomics Platform"/>
            <consortium name="The Broad Institute Genome Sequencing Center for Infectious Disease"/>
            <person name="Wu L."/>
            <person name="Ma J."/>
        </authorList>
    </citation>
    <scope>NUCLEOTIDE SEQUENCE [LARGE SCALE GENOMIC DNA]</scope>
    <source>
        <strain evidence="3">KCTC 52607</strain>
    </source>
</reference>
<dbReference type="Proteomes" id="UP001595456">
    <property type="component" value="Unassembled WGS sequence"/>
</dbReference>
<evidence type="ECO:0000313" key="2">
    <source>
        <dbReference type="EMBL" id="MFC3099178.1"/>
    </source>
</evidence>
<dbReference type="EMBL" id="JBHRST010000022">
    <property type="protein sequence ID" value="MFC3099178.1"/>
    <property type="molecule type" value="Genomic_DNA"/>
</dbReference>
<keyword evidence="3" id="KW-1185">Reference proteome</keyword>
<dbReference type="RefSeq" id="WP_336924351.1">
    <property type="nucleotide sequence ID" value="NZ_JBANRO010000001.1"/>
</dbReference>
<proteinExistence type="predicted"/>
<name>A0ABV7EBF7_9SPHN</name>
<gene>
    <name evidence="2" type="ORF">ACFODU_15380</name>
</gene>
<protein>
    <submittedName>
        <fullName evidence="2">TadE/TadG family type IV pilus assembly protein</fullName>
    </submittedName>
</protein>
<comment type="caution">
    <text evidence="2">The sequence shown here is derived from an EMBL/GenBank/DDBJ whole genome shotgun (WGS) entry which is preliminary data.</text>
</comment>
<feature type="transmembrane region" description="Helical" evidence="1">
    <location>
        <begin position="28"/>
        <end position="55"/>
    </location>
</feature>
<sequence>MTAASRPCFLDRGRQCLRRLLVSDESGVVILEFAFTIPVFVLLSITSFELINLALAHMRASQIAMTVADNLSRAKTTVPLGLPRLREVDVNDTLLGAQIQGGDSFGLLENGRIIVSSLQQNSSGRQWIAWQRCKGMLNVASRYGVQGSTQPSSGTGGFQGMGRAAQRVVAPPNSAIIFTEVVYDYQPIIGEWVLGTLRISKEAAYFVRDDRDLVGGPTGNGMYNPAPAAPVSSCNVFDSSF</sequence>
<keyword evidence="1" id="KW-0812">Transmembrane</keyword>
<evidence type="ECO:0000256" key="1">
    <source>
        <dbReference type="SAM" id="Phobius"/>
    </source>
</evidence>
<organism evidence="2 3">
    <name type="scientific">Alteraurantiacibacter palmitatis</name>
    <dbReference type="NCBI Taxonomy" id="2054628"/>
    <lineage>
        <taxon>Bacteria</taxon>
        <taxon>Pseudomonadati</taxon>
        <taxon>Pseudomonadota</taxon>
        <taxon>Alphaproteobacteria</taxon>
        <taxon>Sphingomonadales</taxon>
        <taxon>Erythrobacteraceae</taxon>
        <taxon>Alteraurantiacibacter</taxon>
    </lineage>
</organism>
<keyword evidence="1" id="KW-1133">Transmembrane helix</keyword>
<accession>A0ABV7EBF7</accession>